<keyword evidence="7 16" id="KW-0949">S-adenosyl-L-methionine</keyword>
<dbReference type="InterPro" id="IPR058240">
    <property type="entry name" value="rSAM_sf"/>
</dbReference>
<evidence type="ECO:0000313" key="19">
    <source>
        <dbReference type="EMBL" id="KHS57610.1"/>
    </source>
</evidence>
<evidence type="ECO:0000256" key="10">
    <source>
        <dbReference type="ARBA" id="ARBA00022756"/>
    </source>
</evidence>
<keyword evidence="20" id="KW-1185">Reference proteome</keyword>
<dbReference type="PROSITE" id="PS51918">
    <property type="entry name" value="RADICAL_SAM"/>
    <property type="match status" value="1"/>
</dbReference>
<dbReference type="Pfam" id="PF06968">
    <property type="entry name" value="BATS"/>
    <property type="match status" value="1"/>
</dbReference>
<evidence type="ECO:0000256" key="16">
    <source>
        <dbReference type="HAMAP-Rule" id="MF_01694"/>
    </source>
</evidence>
<dbReference type="PANTHER" id="PTHR22976">
    <property type="entry name" value="BIOTIN SYNTHASE"/>
    <property type="match status" value="1"/>
</dbReference>
<evidence type="ECO:0000256" key="13">
    <source>
        <dbReference type="ARBA" id="ARBA00051157"/>
    </source>
</evidence>
<dbReference type="SFLD" id="SFLDG01060">
    <property type="entry name" value="BATS_domain_containing"/>
    <property type="match status" value="1"/>
</dbReference>
<dbReference type="GO" id="GO:0004076">
    <property type="term" value="F:biotin synthase activity"/>
    <property type="evidence" value="ECO:0007669"/>
    <property type="project" value="UniProtKB-UniRule"/>
</dbReference>
<keyword evidence="11 16" id="KW-0408">Iron</keyword>
<feature type="binding site" evidence="16 17">
    <location>
        <position position="62"/>
    </location>
    <ligand>
        <name>[4Fe-4S] cluster</name>
        <dbReference type="ChEBI" id="CHEBI:49883"/>
        <note>4Fe-4S-S-AdoMet</note>
    </ligand>
</feature>
<feature type="binding site" evidence="16 17">
    <location>
        <position position="138"/>
    </location>
    <ligand>
        <name>[2Fe-2S] cluster</name>
        <dbReference type="ChEBI" id="CHEBI:190135"/>
    </ligand>
</feature>
<comment type="function">
    <text evidence="14 16">Catalyzes the conversion of dethiobiotin (DTB) to biotin by the insertion of a sulfur atom into dethiobiotin via a radical-based mechanism.</text>
</comment>
<dbReference type="SMART" id="SM00729">
    <property type="entry name" value="Elp3"/>
    <property type="match status" value="1"/>
</dbReference>
<dbReference type="SUPFAM" id="SSF102114">
    <property type="entry name" value="Radical SAM enzymes"/>
    <property type="match status" value="1"/>
</dbReference>
<comment type="subunit">
    <text evidence="3 16">Homodimer.</text>
</comment>
<protein>
    <recommendedName>
        <fullName evidence="15 16">Biotin synthase</fullName>
        <ecNumber evidence="4 16">2.8.1.6</ecNumber>
    </recommendedName>
</protein>
<comment type="similarity">
    <text evidence="2 16">Belongs to the radical SAM superfamily. Biotin synthase family.</text>
</comment>
<accession>A0A0B3WSR8</accession>
<evidence type="ECO:0000259" key="18">
    <source>
        <dbReference type="PROSITE" id="PS51918"/>
    </source>
</evidence>
<dbReference type="InterPro" id="IPR010722">
    <property type="entry name" value="BATS_dom"/>
</dbReference>
<comment type="pathway">
    <text evidence="1 16">Cofactor biosynthesis; biotin biosynthesis; biotin from 7,8-diaminononanoate: step 2/2.</text>
</comment>
<keyword evidence="10 16" id="KW-0093">Biotin biosynthesis</keyword>
<dbReference type="InterPro" id="IPR002684">
    <property type="entry name" value="Biotin_synth/BioAB"/>
</dbReference>
<feature type="binding site" evidence="16 17">
    <location>
        <position position="66"/>
    </location>
    <ligand>
        <name>[4Fe-4S] cluster</name>
        <dbReference type="ChEBI" id="CHEBI:49883"/>
        <note>4Fe-4S-S-AdoMet</note>
    </ligand>
</feature>
<dbReference type="CDD" id="cd01335">
    <property type="entry name" value="Radical_SAM"/>
    <property type="match status" value="1"/>
</dbReference>
<comment type="cofactor">
    <cofactor evidence="16">
        <name>[2Fe-2S] cluster</name>
        <dbReference type="ChEBI" id="CHEBI:190135"/>
    </cofactor>
    <text evidence="16">Binds 1 [2Fe-2S] cluster. The cluster is coordinated with 3 cysteines and 1 arginine.</text>
</comment>
<dbReference type="GO" id="GO:0009102">
    <property type="term" value="P:biotin biosynthetic process"/>
    <property type="evidence" value="ECO:0007669"/>
    <property type="project" value="UniProtKB-UniRule"/>
</dbReference>
<dbReference type="InterPro" id="IPR006638">
    <property type="entry name" value="Elp3/MiaA/NifB-like_rSAM"/>
</dbReference>
<dbReference type="FunFam" id="3.20.20.70:FF:000026">
    <property type="entry name" value="Biotin synthase"/>
    <property type="match status" value="1"/>
</dbReference>
<dbReference type="GO" id="GO:0005506">
    <property type="term" value="F:iron ion binding"/>
    <property type="evidence" value="ECO:0007669"/>
    <property type="project" value="UniProtKB-UniRule"/>
</dbReference>
<proteinExistence type="inferred from homology"/>
<keyword evidence="5 16" id="KW-0004">4Fe-4S</keyword>
<evidence type="ECO:0000256" key="11">
    <source>
        <dbReference type="ARBA" id="ARBA00023004"/>
    </source>
</evidence>
<feature type="binding site" evidence="16 17">
    <location>
        <position position="268"/>
    </location>
    <ligand>
        <name>[2Fe-2S] cluster</name>
        <dbReference type="ChEBI" id="CHEBI:190135"/>
    </ligand>
</feature>
<comment type="cofactor">
    <cofactor evidence="16 17">
        <name>[4Fe-4S] cluster</name>
        <dbReference type="ChEBI" id="CHEBI:49883"/>
    </cofactor>
    <text evidence="16 17">Binds 1 [4Fe-4S] cluster. The cluster is coordinated with 3 cysteines and an exchangeable S-adenosyl-L-methionine.</text>
</comment>
<feature type="binding site" evidence="16 17">
    <location>
        <position position="198"/>
    </location>
    <ligand>
        <name>[2Fe-2S] cluster</name>
        <dbReference type="ChEBI" id="CHEBI:190135"/>
    </ligand>
</feature>
<feature type="domain" description="Radical SAM core" evidence="18">
    <location>
        <begin position="44"/>
        <end position="273"/>
    </location>
</feature>
<reference evidence="19 20" key="1">
    <citation type="submission" date="2014-12" db="EMBL/GenBank/DDBJ databases">
        <title>Draft genome sequence of Terrisporobacter sp. 08-306576, isolated from the blood culture of a bacteremia patient.</title>
        <authorList>
            <person name="Lund L.C."/>
            <person name="Sydenham T.V."/>
            <person name="Hogh S.V."/>
            <person name="Skov M.N."/>
            <person name="Kemp M."/>
            <person name="Justesen U.S."/>
        </authorList>
    </citation>
    <scope>NUCLEOTIDE SEQUENCE [LARGE SCALE GENOMIC DNA]</scope>
    <source>
        <strain evidence="19 20">08-306576</strain>
    </source>
</reference>
<dbReference type="InterPro" id="IPR007197">
    <property type="entry name" value="rSAM"/>
</dbReference>
<evidence type="ECO:0000256" key="1">
    <source>
        <dbReference type="ARBA" id="ARBA00004942"/>
    </source>
</evidence>
<dbReference type="InterPro" id="IPR013785">
    <property type="entry name" value="Aldolase_TIM"/>
</dbReference>
<keyword evidence="8 16" id="KW-0001">2Fe-2S</keyword>
<dbReference type="Gene3D" id="3.20.20.70">
    <property type="entry name" value="Aldolase class I"/>
    <property type="match status" value="1"/>
</dbReference>
<evidence type="ECO:0000256" key="12">
    <source>
        <dbReference type="ARBA" id="ARBA00023014"/>
    </source>
</evidence>
<dbReference type="UniPathway" id="UPA00078">
    <property type="reaction ID" value="UER00162"/>
</dbReference>
<keyword evidence="9 16" id="KW-0479">Metal-binding</keyword>
<dbReference type="HAMAP" id="MF_01694">
    <property type="entry name" value="BioB"/>
    <property type="match status" value="1"/>
</dbReference>
<comment type="catalytic activity">
    <reaction evidence="13 16">
        <text>(4R,5S)-dethiobiotin + (sulfur carrier)-SH + 2 reduced [2Fe-2S]-[ferredoxin] + 2 S-adenosyl-L-methionine = (sulfur carrier)-H + biotin + 2 5'-deoxyadenosine + 2 L-methionine + 2 oxidized [2Fe-2S]-[ferredoxin]</text>
        <dbReference type="Rhea" id="RHEA:22060"/>
        <dbReference type="Rhea" id="RHEA-COMP:10000"/>
        <dbReference type="Rhea" id="RHEA-COMP:10001"/>
        <dbReference type="Rhea" id="RHEA-COMP:14737"/>
        <dbReference type="Rhea" id="RHEA-COMP:14739"/>
        <dbReference type="ChEBI" id="CHEBI:17319"/>
        <dbReference type="ChEBI" id="CHEBI:29917"/>
        <dbReference type="ChEBI" id="CHEBI:33737"/>
        <dbReference type="ChEBI" id="CHEBI:33738"/>
        <dbReference type="ChEBI" id="CHEBI:57586"/>
        <dbReference type="ChEBI" id="CHEBI:57844"/>
        <dbReference type="ChEBI" id="CHEBI:59789"/>
        <dbReference type="ChEBI" id="CHEBI:64428"/>
        <dbReference type="ChEBI" id="CHEBI:149473"/>
        <dbReference type="EC" id="2.8.1.6"/>
    </reaction>
</comment>
<keyword evidence="12 16" id="KW-0411">Iron-sulfur</keyword>
<dbReference type="SMART" id="SM00876">
    <property type="entry name" value="BATS"/>
    <property type="match status" value="1"/>
</dbReference>
<sequence>MNMIYKLKEKIKHGYLINKEEAKSLLTYDLEILADCADELRKHFLGDKFDLCSIVNGKSGKCSENCKFCAQSSFHKTNTEVYPLLDTEYLLKDAKHHKDKQVRRYSIVTSGRKLSDREIDKVCESFEEIIDKVGIETCASHGLLGEESLTKLAKVGVKRYHNNLETSRNYFDKICTTHTYDEKIETIKAAQKAGLIVCSGGIMGLGESEEDRIDMAFELRDLNIKSIPLNVLNYIEGTAIERKNSIIEEDFFKMVAIYRFINPTAEIRLAGGRNLLSEFGKKAFTGGANATITGDMLTTCGNQIDDDVKMIIELGYEI</sequence>
<evidence type="ECO:0000256" key="2">
    <source>
        <dbReference type="ARBA" id="ARBA00010765"/>
    </source>
</evidence>
<dbReference type="InterPro" id="IPR024177">
    <property type="entry name" value="Biotin_synthase"/>
</dbReference>
<comment type="caution">
    <text evidence="19">The sequence shown here is derived from an EMBL/GenBank/DDBJ whole genome shotgun (WGS) entry which is preliminary data.</text>
</comment>
<evidence type="ECO:0000256" key="4">
    <source>
        <dbReference type="ARBA" id="ARBA00012236"/>
    </source>
</evidence>
<dbReference type="AlphaFoldDB" id="A0A0B3WSR8"/>
<keyword evidence="6 16" id="KW-0808">Transferase</keyword>
<dbReference type="OrthoDB" id="9786826at2"/>
<dbReference type="SFLD" id="SFLDG01278">
    <property type="entry name" value="biotin_synthase_like"/>
    <property type="match status" value="1"/>
</dbReference>
<evidence type="ECO:0000256" key="14">
    <source>
        <dbReference type="ARBA" id="ARBA00057568"/>
    </source>
</evidence>
<dbReference type="EMBL" id="JWHR01000068">
    <property type="protein sequence ID" value="KHS57610.1"/>
    <property type="molecule type" value="Genomic_DNA"/>
</dbReference>
<dbReference type="Proteomes" id="UP000031189">
    <property type="component" value="Unassembled WGS sequence"/>
</dbReference>
<evidence type="ECO:0000313" key="20">
    <source>
        <dbReference type="Proteomes" id="UP000031189"/>
    </source>
</evidence>
<dbReference type="NCBIfam" id="TIGR00433">
    <property type="entry name" value="bioB"/>
    <property type="match status" value="1"/>
</dbReference>
<evidence type="ECO:0000256" key="9">
    <source>
        <dbReference type="ARBA" id="ARBA00022723"/>
    </source>
</evidence>
<name>A0A0B3WSR8_9FIRM</name>
<feature type="binding site" evidence="16 17">
    <location>
        <position position="106"/>
    </location>
    <ligand>
        <name>[2Fe-2S] cluster</name>
        <dbReference type="ChEBI" id="CHEBI:190135"/>
    </ligand>
</feature>
<organism evidence="19 20">
    <name type="scientific">Terrisporobacter othiniensis</name>
    <dbReference type="NCBI Taxonomy" id="1577792"/>
    <lineage>
        <taxon>Bacteria</taxon>
        <taxon>Bacillati</taxon>
        <taxon>Bacillota</taxon>
        <taxon>Clostridia</taxon>
        <taxon>Peptostreptococcales</taxon>
        <taxon>Peptostreptococcaceae</taxon>
        <taxon>Terrisporobacter</taxon>
    </lineage>
</organism>
<evidence type="ECO:0000256" key="6">
    <source>
        <dbReference type="ARBA" id="ARBA00022679"/>
    </source>
</evidence>
<dbReference type="Pfam" id="PF04055">
    <property type="entry name" value="Radical_SAM"/>
    <property type="match status" value="1"/>
</dbReference>
<dbReference type="GO" id="GO:0051539">
    <property type="term" value="F:4 iron, 4 sulfur cluster binding"/>
    <property type="evidence" value="ECO:0007669"/>
    <property type="project" value="UniProtKB-KW"/>
</dbReference>
<dbReference type="PIRSF" id="PIRSF001619">
    <property type="entry name" value="Biotin_synth"/>
    <property type="match status" value="1"/>
</dbReference>
<gene>
    <name evidence="16" type="primary">bioB</name>
    <name evidence="19" type="ORF">QX51_07195</name>
</gene>
<evidence type="ECO:0000256" key="7">
    <source>
        <dbReference type="ARBA" id="ARBA00022691"/>
    </source>
</evidence>
<evidence type="ECO:0000256" key="3">
    <source>
        <dbReference type="ARBA" id="ARBA00011738"/>
    </source>
</evidence>
<dbReference type="GO" id="GO:0051537">
    <property type="term" value="F:2 iron, 2 sulfur cluster binding"/>
    <property type="evidence" value="ECO:0007669"/>
    <property type="project" value="UniProtKB-KW"/>
</dbReference>
<dbReference type="EC" id="2.8.1.6" evidence="4 16"/>
<dbReference type="STRING" id="1577792.QX51_07195"/>
<dbReference type="SFLD" id="SFLDS00029">
    <property type="entry name" value="Radical_SAM"/>
    <property type="match status" value="1"/>
</dbReference>
<evidence type="ECO:0000256" key="15">
    <source>
        <dbReference type="ARBA" id="ARBA00070199"/>
    </source>
</evidence>
<evidence type="ECO:0000256" key="17">
    <source>
        <dbReference type="PIRSR" id="PIRSR001619-1"/>
    </source>
</evidence>
<comment type="cofactor">
    <cofactor evidence="17">
        <name>[2Fe-2S] cluster</name>
        <dbReference type="ChEBI" id="CHEBI:190135"/>
    </cofactor>
    <text evidence="17">Binds 1 [2Fe-2S] cluster. The cluster is coordinated with 3 cysteines and 1 arginine.</text>
</comment>
<dbReference type="PANTHER" id="PTHR22976:SF2">
    <property type="entry name" value="BIOTIN SYNTHASE, MITOCHONDRIAL"/>
    <property type="match status" value="1"/>
</dbReference>
<evidence type="ECO:0000256" key="5">
    <source>
        <dbReference type="ARBA" id="ARBA00022485"/>
    </source>
</evidence>
<feature type="binding site" evidence="16 17">
    <location>
        <position position="69"/>
    </location>
    <ligand>
        <name>[4Fe-4S] cluster</name>
        <dbReference type="ChEBI" id="CHEBI:49883"/>
        <note>4Fe-4S-S-AdoMet</note>
    </ligand>
</feature>
<evidence type="ECO:0000256" key="8">
    <source>
        <dbReference type="ARBA" id="ARBA00022714"/>
    </source>
</evidence>